<proteinExistence type="inferred from homology"/>
<comment type="similarity">
    <text evidence="1 8">Belongs to the glycosyl hydrolase 35 family.</text>
</comment>
<evidence type="ECO:0000313" key="13">
    <source>
        <dbReference type="Proteomes" id="UP000759131"/>
    </source>
</evidence>
<dbReference type="InterPro" id="IPR001944">
    <property type="entry name" value="Glycoside_Hdrlase_35"/>
</dbReference>
<dbReference type="PANTHER" id="PTHR23421">
    <property type="entry name" value="BETA-GALACTOSIDASE RELATED"/>
    <property type="match status" value="1"/>
</dbReference>
<feature type="active site" description="Nucleophile" evidence="6">
    <location>
        <position position="259"/>
    </location>
</feature>
<dbReference type="Pfam" id="PF21467">
    <property type="entry name" value="BetaGal_gal-bd"/>
    <property type="match status" value="1"/>
</dbReference>
<evidence type="ECO:0000256" key="8">
    <source>
        <dbReference type="RuleBase" id="RU003679"/>
    </source>
</evidence>
<evidence type="ECO:0000256" key="4">
    <source>
        <dbReference type="ARBA" id="ARBA00023180"/>
    </source>
</evidence>
<dbReference type="Gene3D" id="2.60.120.260">
    <property type="entry name" value="Galactose-binding domain-like"/>
    <property type="match status" value="2"/>
</dbReference>
<dbReference type="EMBL" id="OC864426">
    <property type="protein sequence ID" value="CAD7631693.1"/>
    <property type="molecule type" value="Genomic_DNA"/>
</dbReference>
<feature type="domain" description="Beta-galactosidase galactose-binding" evidence="11">
    <location>
        <begin position="568"/>
        <end position="627"/>
    </location>
</feature>
<feature type="domain" description="Glycoside hydrolase 35 catalytic" evidence="9">
    <location>
        <begin position="17"/>
        <end position="351"/>
    </location>
</feature>
<evidence type="ECO:0000256" key="5">
    <source>
        <dbReference type="ARBA" id="ARBA00023295"/>
    </source>
</evidence>
<dbReference type="Pfam" id="PF21317">
    <property type="entry name" value="BetaGal_ABD_1"/>
    <property type="match status" value="1"/>
</dbReference>
<keyword evidence="5 7" id="KW-0326">Glycosidase</keyword>
<dbReference type="InterPro" id="IPR019801">
    <property type="entry name" value="Glyco_hydro_35_CS"/>
</dbReference>
<dbReference type="InterPro" id="IPR008979">
    <property type="entry name" value="Galactose-bd-like_sf"/>
</dbReference>
<keyword evidence="13" id="KW-1185">Reference proteome</keyword>
<evidence type="ECO:0000259" key="9">
    <source>
        <dbReference type="Pfam" id="PF01301"/>
    </source>
</evidence>
<evidence type="ECO:0000313" key="12">
    <source>
        <dbReference type="EMBL" id="CAD7631693.1"/>
    </source>
</evidence>
<dbReference type="FunFam" id="3.20.20.80:FF:000017">
    <property type="entry name" value="Beta-galactosidase"/>
    <property type="match status" value="1"/>
</dbReference>
<dbReference type="AlphaFoldDB" id="A0A7R9Q5A2"/>
<evidence type="ECO:0000256" key="2">
    <source>
        <dbReference type="ARBA" id="ARBA00022729"/>
    </source>
</evidence>
<comment type="catalytic activity">
    <reaction evidence="7">
        <text>Hydrolysis of terminal non-reducing beta-D-galactose residues in beta-D-galactosides.</text>
        <dbReference type="EC" id="3.2.1.23"/>
    </reaction>
</comment>
<keyword evidence="4" id="KW-0325">Glycoprotein</keyword>
<gene>
    <name evidence="12" type="ORF">OSB1V03_LOCUS12102</name>
</gene>
<dbReference type="Gene3D" id="3.20.20.80">
    <property type="entry name" value="Glycosidases"/>
    <property type="match status" value="1"/>
</dbReference>
<protein>
    <recommendedName>
        <fullName evidence="7">Beta-galactosidase</fullName>
        <ecNumber evidence="7">3.2.1.23</ecNumber>
    </recommendedName>
</protein>
<dbReference type="EMBL" id="CAJPIZ010009851">
    <property type="protein sequence ID" value="CAG2112123.1"/>
    <property type="molecule type" value="Genomic_DNA"/>
</dbReference>
<dbReference type="GO" id="GO:0004565">
    <property type="term" value="F:beta-galactosidase activity"/>
    <property type="evidence" value="ECO:0007669"/>
    <property type="project" value="UniProtKB-EC"/>
</dbReference>
<dbReference type="PIRSF" id="PIRSF006336">
    <property type="entry name" value="B-gal"/>
    <property type="match status" value="1"/>
</dbReference>
<feature type="active site" description="Proton donor" evidence="6">
    <location>
        <position position="179"/>
    </location>
</feature>
<dbReference type="Pfam" id="PF01301">
    <property type="entry name" value="Glyco_hydro_35"/>
    <property type="match status" value="1"/>
</dbReference>
<evidence type="ECO:0000259" key="10">
    <source>
        <dbReference type="Pfam" id="PF21317"/>
    </source>
</evidence>
<name>A0A7R9Q5A2_9ACAR</name>
<dbReference type="InterPro" id="IPR026283">
    <property type="entry name" value="B-gal_1-like"/>
</dbReference>
<dbReference type="OrthoDB" id="1657402at2759"/>
<keyword evidence="3 7" id="KW-0378">Hydrolase</keyword>
<organism evidence="12">
    <name type="scientific">Medioppia subpectinata</name>
    <dbReference type="NCBI Taxonomy" id="1979941"/>
    <lineage>
        <taxon>Eukaryota</taxon>
        <taxon>Metazoa</taxon>
        <taxon>Ecdysozoa</taxon>
        <taxon>Arthropoda</taxon>
        <taxon>Chelicerata</taxon>
        <taxon>Arachnida</taxon>
        <taxon>Acari</taxon>
        <taxon>Acariformes</taxon>
        <taxon>Sarcoptiformes</taxon>
        <taxon>Oribatida</taxon>
        <taxon>Brachypylina</taxon>
        <taxon>Oppioidea</taxon>
        <taxon>Oppiidae</taxon>
        <taxon>Medioppia</taxon>
    </lineage>
</organism>
<evidence type="ECO:0000256" key="3">
    <source>
        <dbReference type="ARBA" id="ARBA00022801"/>
    </source>
</evidence>
<dbReference type="PRINTS" id="PR00742">
    <property type="entry name" value="GLHYDRLASE35"/>
</dbReference>
<feature type="domain" description="Beta-galactosidase 1-like first all-beta" evidence="10">
    <location>
        <begin position="395"/>
        <end position="533"/>
    </location>
</feature>
<sequence>SAIGSVGQFTINSNTNQFIKDGQPFRYVSGALHYFKVPAVLWLDRMVKYKMAGLNVIQTYNIKLWFVSYFDSYIEWTFHEPEEGVFRFDGDYDIIKYLQTAHDLGLLINLRTGPYIDAERDLGGLPYWLLSKNPKMKLRTSDPTYLSAVDKWFSLLLPKLAPMLYINGGPVIMVQIENEYGSYNACDFEYVDHLRDFHIKHFGREVQLFTTDGNADYFLKCGKIDGVFATIDFGPGSDIVQSFAAQRAHQQFGPYVNSEYYTGWIDHWEEPHSTVGSAQVANTLDKMLAFNASLNLYPLCGGTSFGFGAGANQGDGGQYIPCITSYDFNAPLTESGDPTQKYFDVRKVIGKYLPLPNGTLPAPAPKMETKPIVMKPVLNIYDIIKSQTPIESTFPMTFEELRVRDGFILYSTNIAFIPSDPAVLTVKGLKDRAQVFVNKVYNSLKSSEKLINKLKYAGTLSRTRNLFTIGLDIEFGSQLDLLVENQGRLCYGNVFGESKFFINLLNNKFVNLKGITSNVTIGPQLLKNWKHYLLFKNWTENVAYIQYYSDIYSSNQLPIKKSSFERIPGFYFSEFVLSDNKDYPLDTFLRLDGWRKGLAFLNGFNLGRYWTVGPQLTLYTPKHLFNAFPKPNKLIVFELENTANDRSVQFVKQSVLNATTPYD</sequence>
<dbReference type="EC" id="3.2.1.23" evidence="7"/>
<dbReference type="Proteomes" id="UP000759131">
    <property type="component" value="Unassembled WGS sequence"/>
</dbReference>
<evidence type="ECO:0000256" key="6">
    <source>
        <dbReference type="PIRSR" id="PIRSR006336-1"/>
    </source>
</evidence>
<dbReference type="InterPro" id="IPR017853">
    <property type="entry name" value="GH"/>
</dbReference>
<dbReference type="InterPro" id="IPR048912">
    <property type="entry name" value="BetaGal1-like_ABD1"/>
</dbReference>
<accession>A0A7R9Q5A2</accession>
<dbReference type="SUPFAM" id="SSF51445">
    <property type="entry name" value="(Trans)glycosidases"/>
    <property type="match status" value="1"/>
</dbReference>
<dbReference type="InterPro" id="IPR048913">
    <property type="entry name" value="BetaGal_gal-bd"/>
</dbReference>
<reference evidence="12" key="1">
    <citation type="submission" date="2020-11" db="EMBL/GenBank/DDBJ databases">
        <authorList>
            <person name="Tran Van P."/>
        </authorList>
    </citation>
    <scope>NUCLEOTIDE SEQUENCE</scope>
</reference>
<feature type="non-terminal residue" evidence="12">
    <location>
        <position position="1"/>
    </location>
</feature>
<dbReference type="GO" id="GO:0005975">
    <property type="term" value="P:carbohydrate metabolic process"/>
    <property type="evidence" value="ECO:0007669"/>
    <property type="project" value="InterPro"/>
</dbReference>
<dbReference type="SUPFAM" id="SSF49785">
    <property type="entry name" value="Galactose-binding domain-like"/>
    <property type="match status" value="1"/>
</dbReference>
<evidence type="ECO:0000259" key="11">
    <source>
        <dbReference type="Pfam" id="PF21467"/>
    </source>
</evidence>
<evidence type="ECO:0000256" key="7">
    <source>
        <dbReference type="RuleBase" id="RU000675"/>
    </source>
</evidence>
<dbReference type="InterPro" id="IPR031330">
    <property type="entry name" value="Gly_Hdrlase_35_cat"/>
</dbReference>
<keyword evidence="2" id="KW-0732">Signal</keyword>
<evidence type="ECO:0000256" key="1">
    <source>
        <dbReference type="ARBA" id="ARBA00009809"/>
    </source>
</evidence>
<dbReference type="PROSITE" id="PS01182">
    <property type="entry name" value="GLYCOSYL_HYDROL_F35"/>
    <property type="match status" value="1"/>
</dbReference>